<dbReference type="InterPro" id="IPR000999">
    <property type="entry name" value="RNase_III_dom"/>
</dbReference>
<dbReference type="SUPFAM" id="SSF69065">
    <property type="entry name" value="RNase III domain-like"/>
    <property type="match status" value="1"/>
</dbReference>
<dbReference type="Proteomes" id="UP000054321">
    <property type="component" value="Unassembled WGS sequence"/>
</dbReference>
<evidence type="ECO:0000313" key="4">
    <source>
        <dbReference type="Proteomes" id="UP000054321"/>
    </source>
</evidence>
<dbReference type="InParanoid" id="A0A0C3HAT6"/>
<dbReference type="HOGENOM" id="CLU_057354_0_0_1"/>
<dbReference type="AlphaFoldDB" id="A0A0C3HAT6"/>
<evidence type="ECO:0000313" key="3">
    <source>
        <dbReference type="EMBL" id="KIM99471.1"/>
    </source>
</evidence>
<evidence type="ECO:0000259" key="2">
    <source>
        <dbReference type="Pfam" id="PF14622"/>
    </source>
</evidence>
<organism evidence="3 4">
    <name type="scientific">Oidiodendron maius (strain Zn)</name>
    <dbReference type="NCBI Taxonomy" id="913774"/>
    <lineage>
        <taxon>Eukaryota</taxon>
        <taxon>Fungi</taxon>
        <taxon>Dikarya</taxon>
        <taxon>Ascomycota</taxon>
        <taxon>Pezizomycotina</taxon>
        <taxon>Leotiomycetes</taxon>
        <taxon>Leotiomycetes incertae sedis</taxon>
        <taxon>Myxotrichaceae</taxon>
        <taxon>Oidiodendron</taxon>
    </lineage>
</organism>
<dbReference type="FunFam" id="1.10.1520.10:FF:000018">
    <property type="entry name" value="RNase III domain protein"/>
    <property type="match status" value="1"/>
</dbReference>
<feature type="region of interest" description="Disordered" evidence="1">
    <location>
        <begin position="1"/>
        <end position="24"/>
    </location>
</feature>
<dbReference type="GO" id="GO:0004525">
    <property type="term" value="F:ribonuclease III activity"/>
    <property type="evidence" value="ECO:0007669"/>
    <property type="project" value="InterPro"/>
</dbReference>
<dbReference type="PANTHER" id="PTHR28160">
    <property type="entry name" value="54S RIBOSOMAL PROTEIN L15, MITOCHONDRIAL"/>
    <property type="match status" value="1"/>
</dbReference>
<dbReference type="InterPro" id="IPR036389">
    <property type="entry name" value="RNase_III_sf"/>
</dbReference>
<dbReference type="Pfam" id="PF14622">
    <property type="entry name" value="Ribonucleas_3_3"/>
    <property type="match status" value="1"/>
</dbReference>
<dbReference type="GO" id="GO:0006396">
    <property type="term" value="P:RNA processing"/>
    <property type="evidence" value="ECO:0007669"/>
    <property type="project" value="InterPro"/>
</dbReference>
<dbReference type="Gene3D" id="1.10.1520.10">
    <property type="entry name" value="Ribonuclease III domain"/>
    <property type="match status" value="1"/>
</dbReference>
<dbReference type="OrthoDB" id="2281895at2759"/>
<dbReference type="CDD" id="cd00593">
    <property type="entry name" value="RIBOc"/>
    <property type="match status" value="1"/>
</dbReference>
<name>A0A0C3HAT6_OIDMZ</name>
<dbReference type="GO" id="GO:0003735">
    <property type="term" value="F:structural constituent of ribosome"/>
    <property type="evidence" value="ECO:0007669"/>
    <property type="project" value="InterPro"/>
</dbReference>
<dbReference type="EMBL" id="KN832878">
    <property type="protein sequence ID" value="KIM99471.1"/>
    <property type="molecule type" value="Genomic_DNA"/>
</dbReference>
<reference evidence="4" key="2">
    <citation type="submission" date="2015-01" db="EMBL/GenBank/DDBJ databases">
        <title>Evolutionary Origins and Diversification of the Mycorrhizal Mutualists.</title>
        <authorList>
            <consortium name="DOE Joint Genome Institute"/>
            <consortium name="Mycorrhizal Genomics Consortium"/>
            <person name="Kohler A."/>
            <person name="Kuo A."/>
            <person name="Nagy L.G."/>
            <person name="Floudas D."/>
            <person name="Copeland A."/>
            <person name="Barry K.W."/>
            <person name="Cichocki N."/>
            <person name="Veneault-Fourrey C."/>
            <person name="LaButti K."/>
            <person name="Lindquist E.A."/>
            <person name="Lipzen A."/>
            <person name="Lundell T."/>
            <person name="Morin E."/>
            <person name="Murat C."/>
            <person name="Riley R."/>
            <person name="Ohm R."/>
            <person name="Sun H."/>
            <person name="Tunlid A."/>
            <person name="Henrissat B."/>
            <person name="Grigoriev I.V."/>
            <person name="Hibbett D.S."/>
            <person name="Martin F."/>
        </authorList>
    </citation>
    <scope>NUCLEOTIDE SEQUENCE [LARGE SCALE GENOMIC DNA]</scope>
    <source>
        <strain evidence="4">Zn</strain>
    </source>
</reference>
<dbReference type="InterPro" id="IPR040030">
    <property type="entry name" value="Ribosomal_mL57"/>
</dbReference>
<keyword evidence="4" id="KW-1185">Reference proteome</keyword>
<dbReference type="PANTHER" id="PTHR28160:SF1">
    <property type="entry name" value="LARGE RIBOSOMAL SUBUNIT PROTEIN ML57"/>
    <property type="match status" value="1"/>
</dbReference>
<dbReference type="GO" id="GO:0032543">
    <property type="term" value="P:mitochondrial translation"/>
    <property type="evidence" value="ECO:0007669"/>
    <property type="project" value="InterPro"/>
</dbReference>
<dbReference type="GO" id="GO:0005762">
    <property type="term" value="C:mitochondrial large ribosomal subunit"/>
    <property type="evidence" value="ECO:0007669"/>
    <property type="project" value="InterPro"/>
</dbReference>
<proteinExistence type="predicted"/>
<evidence type="ECO:0000256" key="1">
    <source>
        <dbReference type="SAM" id="MobiDB-lite"/>
    </source>
</evidence>
<reference evidence="3 4" key="1">
    <citation type="submission" date="2014-04" db="EMBL/GenBank/DDBJ databases">
        <authorList>
            <consortium name="DOE Joint Genome Institute"/>
            <person name="Kuo A."/>
            <person name="Martino E."/>
            <person name="Perotto S."/>
            <person name="Kohler A."/>
            <person name="Nagy L.G."/>
            <person name="Floudas D."/>
            <person name="Copeland A."/>
            <person name="Barry K.W."/>
            <person name="Cichocki N."/>
            <person name="Veneault-Fourrey C."/>
            <person name="LaButti K."/>
            <person name="Lindquist E.A."/>
            <person name="Lipzen A."/>
            <person name="Lundell T."/>
            <person name="Morin E."/>
            <person name="Murat C."/>
            <person name="Sun H."/>
            <person name="Tunlid A."/>
            <person name="Henrissat B."/>
            <person name="Grigoriev I.V."/>
            <person name="Hibbett D.S."/>
            <person name="Martin F."/>
            <person name="Nordberg H.P."/>
            <person name="Cantor M.N."/>
            <person name="Hua S.X."/>
        </authorList>
    </citation>
    <scope>NUCLEOTIDE SEQUENCE [LARGE SCALE GENOMIC DNA]</scope>
    <source>
        <strain evidence="3 4">Zn</strain>
    </source>
</reference>
<feature type="region of interest" description="Disordered" evidence="1">
    <location>
        <begin position="150"/>
        <end position="177"/>
    </location>
</feature>
<feature type="compositionally biased region" description="Polar residues" evidence="1">
    <location>
        <begin position="150"/>
        <end position="164"/>
    </location>
</feature>
<sequence length="265" mass="29389">MASKTTSRSLQSIARRAQRGCSCSSTSIAPIRLFSSSAARPEVPYETDQAQRPRWSYTPERMKAPFPARPKDPEMEWKCNNDPAKLDQFYEKFLGRGGDAILTEEIKWLAITHKSFDQGRRGFNDRLAFFGRRILNLQVTLSLLHSPLSSATQFPPETSISSAPDPNDHRKPFTHPSLTALQNVSSIPPSSVLTKRRLADLATHLGMRDVMRWKPRMPGNLDGSGIDVVLAASIYAIIGAVALQRGSEVAGHVARERVLKPLGIE</sequence>
<gene>
    <name evidence="3" type="ORF">OIDMADRAFT_165460</name>
</gene>
<feature type="compositionally biased region" description="Polar residues" evidence="1">
    <location>
        <begin position="1"/>
        <end position="12"/>
    </location>
</feature>
<protein>
    <recommendedName>
        <fullName evidence="2">RNase III domain-containing protein</fullName>
    </recommendedName>
</protein>
<accession>A0A0C3HAT6</accession>
<feature type="domain" description="RNase III" evidence="2">
    <location>
        <begin position="104"/>
        <end position="261"/>
    </location>
</feature>